<feature type="transmembrane region" description="Helical" evidence="18">
    <location>
        <begin position="7"/>
        <end position="25"/>
    </location>
</feature>
<evidence type="ECO:0000313" key="19">
    <source>
        <dbReference type="EMBL" id="KAL0484335.1"/>
    </source>
</evidence>
<evidence type="ECO:0000256" key="5">
    <source>
        <dbReference type="ARBA" id="ARBA00022824"/>
    </source>
</evidence>
<evidence type="ECO:0000256" key="3">
    <source>
        <dbReference type="ARBA" id="ARBA00022516"/>
    </source>
</evidence>
<comment type="subcellular location">
    <subcellularLocation>
        <location evidence="1">Endoplasmic reticulum membrane</location>
        <topology evidence="1">Multi-pass membrane protein</topology>
    </subcellularLocation>
</comment>
<feature type="transmembrane region" description="Helical" evidence="18">
    <location>
        <begin position="58"/>
        <end position="81"/>
    </location>
</feature>
<dbReference type="EMBL" id="JAOPGA020001034">
    <property type="protein sequence ID" value="KAL0484335.1"/>
    <property type="molecule type" value="Genomic_DNA"/>
</dbReference>
<dbReference type="InterPro" id="IPR001171">
    <property type="entry name" value="ERG24_DHCR-like"/>
</dbReference>
<evidence type="ECO:0000256" key="18">
    <source>
        <dbReference type="SAM" id="Phobius"/>
    </source>
</evidence>
<keyword evidence="10" id="KW-0756">Sterol biosynthesis</keyword>
<keyword evidence="6" id="KW-0521">NADP</keyword>
<dbReference type="PANTHER" id="PTHR21257:SF31">
    <property type="entry name" value="DELTA(24(24(1)))-STEROL REDUCTASE ERG4"/>
    <property type="match status" value="1"/>
</dbReference>
<sequence>MEFGGPIGCALIIVFSHIIPYYLWYCVEYCGSNVTAPSLQMVEHLLKVAQPTLKGTSIYLGFISFEAILASFIPGFISYGLPLKHQGNKKLQYNCNAIQSWYITLAVALVLHFTGLFRITELIDNYAPILTCAILFADFVSVATYIITIANNRQYMMSGNLLYDFFMGAALNPRIGSLDIKMFSEARISWIWLFLFTCSAASKQYDVIGYVSIPMIFLITAQGLYTNAIMKGEEAIVSTWDIFHEKYGWMLCYWNLAGVPFVYCIQAFYLAKKSEPVHHSSTMMVFMFSLLFIAYYIWDTSQSQRNFFRQKLEGTWKPRYTFPQLPGCVIENPKYLNTKAGSKLLIDGWWGIVRKPHYSADIVMALLWGVCCGYQHAIPYFYFCFFFVMIMHRANRDISRCSKKYGSDWDTYRQHVPYLFIPYIF</sequence>
<feature type="transmembrane region" description="Helical" evidence="18">
    <location>
        <begin position="282"/>
        <end position="298"/>
    </location>
</feature>
<dbReference type="PANTHER" id="PTHR21257">
    <property type="entry name" value="DELTA(14)-STEROL REDUCTASE"/>
    <property type="match status" value="1"/>
</dbReference>
<comment type="catalytic activity">
    <reaction evidence="17">
        <text>ergosterol + NADP(+) = ergosta-5,7,22,24(28)-tetraen-3beta-ol + NADPH + H(+)</text>
        <dbReference type="Rhea" id="RHEA:18501"/>
        <dbReference type="ChEBI" id="CHEBI:15378"/>
        <dbReference type="ChEBI" id="CHEBI:16933"/>
        <dbReference type="ChEBI" id="CHEBI:18249"/>
        <dbReference type="ChEBI" id="CHEBI:57783"/>
        <dbReference type="ChEBI" id="CHEBI:58349"/>
        <dbReference type="EC" id="1.3.1.71"/>
    </reaction>
    <physiologicalReaction direction="right-to-left" evidence="17">
        <dbReference type="Rhea" id="RHEA:18503"/>
    </physiologicalReaction>
</comment>
<keyword evidence="5" id="KW-0256">Endoplasmic reticulum</keyword>
<evidence type="ECO:0000256" key="9">
    <source>
        <dbReference type="ARBA" id="ARBA00023002"/>
    </source>
</evidence>
<protein>
    <recommendedName>
        <fullName evidence="16">Delta(24(24(1)))-sterol reductase</fullName>
        <ecNumber evidence="16">1.3.1.71</ecNumber>
    </recommendedName>
</protein>
<evidence type="ECO:0000256" key="11">
    <source>
        <dbReference type="ARBA" id="ARBA00023098"/>
    </source>
</evidence>
<evidence type="ECO:0000256" key="7">
    <source>
        <dbReference type="ARBA" id="ARBA00022955"/>
    </source>
</evidence>
<dbReference type="GO" id="GO:0006696">
    <property type="term" value="P:ergosterol biosynthetic process"/>
    <property type="evidence" value="ECO:0007669"/>
    <property type="project" value="TreeGrafter"/>
</dbReference>
<keyword evidence="13" id="KW-1207">Sterol metabolism</keyword>
<keyword evidence="12 18" id="KW-0472">Membrane</keyword>
<keyword evidence="14" id="KW-0753">Steroid metabolism</keyword>
<name>A0AAW2Z5Y3_9EUKA</name>
<feature type="transmembrane region" description="Helical" evidence="18">
    <location>
        <begin position="365"/>
        <end position="390"/>
    </location>
</feature>
<dbReference type="GO" id="GO:0005789">
    <property type="term" value="C:endoplasmic reticulum membrane"/>
    <property type="evidence" value="ECO:0007669"/>
    <property type="project" value="UniProtKB-SubCell"/>
</dbReference>
<keyword evidence="7" id="KW-0752">Steroid biosynthesis</keyword>
<gene>
    <name evidence="19" type="ORF">AKO1_004973</name>
</gene>
<feature type="transmembrane region" description="Helical" evidence="18">
    <location>
        <begin position="207"/>
        <end position="227"/>
    </location>
</feature>
<accession>A0AAW2Z5Y3</accession>
<evidence type="ECO:0000256" key="10">
    <source>
        <dbReference type="ARBA" id="ARBA00023011"/>
    </source>
</evidence>
<keyword evidence="20" id="KW-1185">Reference proteome</keyword>
<evidence type="ECO:0000256" key="1">
    <source>
        <dbReference type="ARBA" id="ARBA00004477"/>
    </source>
</evidence>
<proteinExistence type="inferred from homology"/>
<evidence type="ECO:0000256" key="14">
    <source>
        <dbReference type="ARBA" id="ARBA00023221"/>
    </source>
</evidence>
<reference evidence="19 20" key="1">
    <citation type="submission" date="2024-03" db="EMBL/GenBank/DDBJ databases">
        <title>The Acrasis kona genome and developmental transcriptomes reveal deep origins of eukaryotic multicellular pathways.</title>
        <authorList>
            <person name="Sheikh S."/>
            <person name="Fu C.-J."/>
            <person name="Brown M.W."/>
            <person name="Baldauf S.L."/>
        </authorList>
    </citation>
    <scope>NUCLEOTIDE SEQUENCE [LARGE SCALE GENOMIC DNA]</scope>
    <source>
        <strain evidence="19 20">ATCC MYA-3509</strain>
    </source>
</reference>
<keyword evidence="8 18" id="KW-1133">Transmembrane helix</keyword>
<dbReference type="Gene3D" id="1.20.120.1630">
    <property type="match status" value="1"/>
</dbReference>
<dbReference type="Pfam" id="PF01222">
    <property type="entry name" value="ERG4_ERG24"/>
    <property type="match status" value="1"/>
</dbReference>
<evidence type="ECO:0000256" key="15">
    <source>
        <dbReference type="ARBA" id="ARBA00029435"/>
    </source>
</evidence>
<evidence type="ECO:0000313" key="20">
    <source>
        <dbReference type="Proteomes" id="UP001431209"/>
    </source>
</evidence>
<evidence type="ECO:0000256" key="2">
    <source>
        <dbReference type="ARBA" id="ARBA00005402"/>
    </source>
</evidence>
<dbReference type="EC" id="1.3.1.71" evidence="16"/>
<keyword evidence="11" id="KW-0443">Lipid metabolism</keyword>
<feature type="transmembrane region" description="Helical" evidence="18">
    <location>
        <begin position="126"/>
        <end position="147"/>
    </location>
</feature>
<dbReference type="InterPro" id="IPR018083">
    <property type="entry name" value="Sterol_reductase_CS"/>
</dbReference>
<feature type="transmembrane region" description="Helical" evidence="18">
    <location>
        <begin position="101"/>
        <end position="120"/>
    </location>
</feature>
<keyword evidence="9" id="KW-0560">Oxidoreductase</keyword>
<evidence type="ECO:0000256" key="6">
    <source>
        <dbReference type="ARBA" id="ARBA00022857"/>
    </source>
</evidence>
<evidence type="ECO:0000256" key="4">
    <source>
        <dbReference type="ARBA" id="ARBA00022692"/>
    </source>
</evidence>
<dbReference type="FunFam" id="1.20.120.1630:FF:000003">
    <property type="entry name" value="C-24(28) sterol reductase"/>
    <property type="match status" value="1"/>
</dbReference>
<dbReference type="GO" id="GO:0000246">
    <property type="term" value="F:Delta24(24-1) sterol reductase activity"/>
    <property type="evidence" value="ECO:0007669"/>
    <property type="project" value="UniProtKB-EC"/>
</dbReference>
<comment type="similarity">
    <text evidence="2">Belongs to the ERG4/ERG24 family.</text>
</comment>
<organism evidence="19 20">
    <name type="scientific">Acrasis kona</name>
    <dbReference type="NCBI Taxonomy" id="1008807"/>
    <lineage>
        <taxon>Eukaryota</taxon>
        <taxon>Discoba</taxon>
        <taxon>Heterolobosea</taxon>
        <taxon>Tetramitia</taxon>
        <taxon>Eutetramitia</taxon>
        <taxon>Acrasidae</taxon>
        <taxon>Acrasis</taxon>
    </lineage>
</organism>
<keyword evidence="4 18" id="KW-0812">Transmembrane</keyword>
<evidence type="ECO:0000256" key="8">
    <source>
        <dbReference type="ARBA" id="ARBA00022989"/>
    </source>
</evidence>
<evidence type="ECO:0000256" key="16">
    <source>
        <dbReference type="ARBA" id="ARBA00038892"/>
    </source>
</evidence>
<feature type="transmembrane region" description="Helical" evidence="18">
    <location>
        <begin position="247"/>
        <end position="270"/>
    </location>
</feature>
<comment type="pathway">
    <text evidence="15">Steroid metabolism; ergosterol biosynthesis.</text>
</comment>
<dbReference type="PROSITE" id="PS01018">
    <property type="entry name" value="STEROL_REDUCT_2"/>
    <property type="match status" value="1"/>
</dbReference>
<dbReference type="Proteomes" id="UP001431209">
    <property type="component" value="Unassembled WGS sequence"/>
</dbReference>
<keyword evidence="3" id="KW-0444">Lipid biosynthesis</keyword>
<evidence type="ECO:0000256" key="13">
    <source>
        <dbReference type="ARBA" id="ARBA00023166"/>
    </source>
</evidence>
<dbReference type="AlphaFoldDB" id="A0AAW2Z5Y3"/>
<evidence type="ECO:0000256" key="12">
    <source>
        <dbReference type="ARBA" id="ARBA00023136"/>
    </source>
</evidence>
<dbReference type="PROSITE" id="PS01017">
    <property type="entry name" value="STEROL_REDUCT_1"/>
    <property type="match status" value="1"/>
</dbReference>
<comment type="caution">
    <text evidence="19">The sequence shown here is derived from an EMBL/GenBank/DDBJ whole genome shotgun (WGS) entry which is preliminary data.</text>
</comment>
<evidence type="ECO:0000256" key="17">
    <source>
        <dbReference type="ARBA" id="ARBA00048918"/>
    </source>
</evidence>